<dbReference type="Gene3D" id="2.30.110.10">
    <property type="entry name" value="Electron Transport, Fmn-binding Protein, Chain A"/>
    <property type="match status" value="1"/>
</dbReference>
<evidence type="ECO:0000313" key="12">
    <source>
        <dbReference type="EMBL" id="SMD38977.1"/>
    </source>
</evidence>
<feature type="domain" description="Pyridoxine 5'-phosphate oxidase dimerisation C-terminal" evidence="11">
    <location>
        <begin position="175"/>
        <end position="215"/>
    </location>
</feature>
<dbReference type="NCBIfam" id="NF004231">
    <property type="entry name" value="PRK05679.1"/>
    <property type="match status" value="1"/>
</dbReference>
<comment type="catalytic activity">
    <reaction evidence="7">
        <text>pyridoxine 5'-phosphate + O2 = pyridoxal 5'-phosphate + H2O2</text>
        <dbReference type="Rhea" id="RHEA:15149"/>
        <dbReference type="ChEBI" id="CHEBI:15379"/>
        <dbReference type="ChEBI" id="CHEBI:16240"/>
        <dbReference type="ChEBI" id="CHEBI:58589"/>
        <dbReference type="ChEBI" id="CHEBI:597326"/>
        <dbReference type="EC" id="1.4.3.5"/>
    </reaction>
</comment>
<dbReference type="RefSeq" id="WP_084374618.1">
    <property type="nucleotide sequence ID" value="NZ_FWYF01000005.1"/>
</dbReference>
<sequence>MAKEFLPGMRKDYGKDSLTKESVHPDPMMQFEEWFKAAMKSDGDEANVLTLSTLGEDQIPEGRIVLLKFYAEDGFTFYTNYSSNKARQLERHPYASMTFHWKSQERQVRIKGSISKVPTEISDAYFNERPLGSRIGAWASPQSQEIPDREFLDDRVEEIQEKFENQNNIPRPDFWGGYLLTPVKIEFWQGRPSRLHDRIVYDLVDGQWATKRLAP</sequence>
<evidence type="ECO:0000256" key="2">
    <source>
        <dbReference type="ARBA" id="ARBA00011738"/>
    </source>
</evidence>
<keyword evidence="4 7" id="KW-0288">FMN</keyword>
<dbReference type="PANTHER" id="PTHR10851:SF0">
    <property type="entry name" value="PYRIDOXINE-5'-PHOSPHATE OXIDASE"/>
    <property type="match status" value="1"/>
</dbReference>
<feature type="binding site" evidence="7 9">
    <location>
        <begin position="78"/>
        <end position="79"/>
    </location>
    <ligand>
        <name>FMN</name>
        <dbReference type="ChEBI" id="CHEBI:58210"/>
    </ligand>
</feature>
<feature type="binding site" evidence="7 9">
    <location>
        <position position="85"/>
    </location>
    <ligand>
        <name>FMN</name>
        <dbReference type="ChEBI" id="CHEBI:58210"/>
    </ligand>
</feature>
<dbReference type="HAMAP" id="MF_01629">
    <property type="entry name" value="PdxH"/>
    <property type="match status" value="1"/>
</dbReference>
<comment type="catalytic activity">
    <reaction evidence="7">
        <text>pyridoxamine 5'-phosphate + O2 + H2O = pyridoxal 5'-phosphate + H2O2 + NH4(+)</text>
        <dbReference type="Rhea" id="RHEA:15817"/>
        <dbReference type="ChEBI" id="CHEBI:15377"/>
        <dbReference type="ChEBI" id="CHEBI:15379"/>
        <dbReference type="ChEBI" id="CHEBI:16240"/>
        <dbReference type="ChEBI" id="CHEBI:28938"/>
        <dbReference type="ChEBI" id="CHEBI:58451"/>
        <dbReference type="ChEBI" id="CHEBI:597326"/>
        <dbReference type="EC" id="1.4.3.5"/>
    </reaction>
</comment>
<evidence type="ECO:0000256" key="4">
    <source>
        <dbReference type="ARBA" id="ARBA00022643"/>
    </source>
</evidence>
<dbReference type="EMBL" id="FWYF01000005">
    <property type="protein sequence ID" value="SMD38977.1"/>
    <property type="molecule type" value="Genomic_DNA"/>
</dbReference>
<dbReference type="InterPro" id="IPR019740">
    <property type="entry name" value="Pyridox_Oxase_CS"/>
</dbReference>
<keyword evidence="6 7" id="KW-0664">Pyridoxine biosynthesis</keyword>
<proteinExistence type="inferred from homology"/>
<dbReference type="NCBIfam" id="TIGR00558">
    <property type="entry name" value="pdxH"/>
    <property type="match status" value="1"/>
</dbReference>
<evidence type="ECO:0000256" key="7">
    <source>
        <dbReference type="HAMAP-Rule" id="MF_01629"/>
    </source>
</evidence>
<dbReference type="EC" id="1.4.3.5" evidence="7"/>
<evidence type="ECO:0000313" key="13">
    <source>
        <dbReference type="Proteomes" id="UP000192472"/>
    </source>
</evidence>
<dbReference type="FunFam" id="2.30.110.10:FF:000020">
    <property type="entry name" value="PNPO isoform 11"/>
    <property type="match status" value="1"/>
</dbReference>
<feature type="binding site" evidence="7 8">
    <location>
        <position position="133"/>
    </location>
    <ligand>
        <name>substrate</name>
    </ligand>
</feature>
<comment type="subunit">
    <text evidence="2 7">Homodimer.</text>
</comment>
<dbReference type="InterPro" id="IPR012349">
    <property type="entry name" value="Split_barrel_FMN-bd"/>
</dbReference>
<dbReference type="Pfam" id="PF01243">
    <property type="entry name" value="PNPOx_N"/>
    <property type="match status" value="1"/>
</dbReference>
<feature type="binding site" evidence="7 9">
    <location>
        <position position="188"/>
    </location>
    <ligand>
        <name>FMN</name>
        <dbReference type="ChEBI" id="CHEBI:58210"/>
    </ligand>
</feature>
<dbReference type="OrthoDB" id="9780392at2"/>
<evidence type="ECO:0000256" key="9">
    <source>
        <dbReference type="PIRSR" id="PIRSR000190-2"/>
    </source>
</evidence>
<evidence type="ECO:0000259" key="10">
    <source>
        <dbReference type="Pfam" id="PF01243"/>
    </source>
</evidence>
<dbReference type="AlphaFoldDB" id="A0A1W2GQP8"/>
<comment type="function">
    <text evidence="7">Catalyzes the oxidation of either pyridoxine 5'-phosphate (PNP) or pyridoxamine 5'-phosphate (PMP) into pyridoxal 5'-phosphate (PLP).</text>
</comment>
<dbReference type="InterPro" id="IPR019576">
    <property type="entry name" value="Pyridoxamine_oxidase_dimer_C"/>
</dbReference>
<evidence type="ECO:0000259" key="11">
    <source>
        <dbReference type="Pfam" id="PF10590"/>
    </source>
</evidence>
<dbReference type="PIRSF" id="PIRSF000190">
    <property type="entry name" value="Pyd_amn-ph_oxd"/>
    <property type="match status" value="1"/>
</dbReference>
<evidence type="ECO:0000256" key="3">
    <source>
        <dbReference type="ARBA" id="ARBA00022630"/>
    </source>
</evidence>
<evidence type="ECO:0000256" key="8">
    <source>
        <dbReference type="PIRSR" id="PIRSR000190-1"/>
    </source>
</evidence>
<comment type="pathway">
    <text evidence="7">Cofactor metabolism; pyridoxal 5'-phosphate salvage; pyridoxal 5'-phosphate from pyridoxamine 5'-phosphate: step 1/1.</text>
</comment>
<keyword evidence="3 7" id="KW-0285">Flavoprotein</keyword>
<feature type="binding site" evidence="7 8">
    <location>
        <position position="68"/>
    </location>
    <ligand>
        <name>substrate</name>
    </ligand>
</feature>
<evidence type="ECO:0000256" key="6">
    <source>
        <dbReference type="ARBA" id="ARBA00023096"/>
    </source>
</evidence>
<evidence type="ECO:0000256" key="1">
    <source>
        <dbReference type="ARBA" id="ARBA00007301"/>
    </source>
</evidence>
<comment type="caution">
    <text evidence="7">Lacks conserved residue(s) required for the propagation of feature annotation.</text>
</comment>
<dbReference type="InterPro" id="IPR000659">
    <property type="entry name" value="Pyridox_Oxase"/>
</dbReference>
<organism evidence="12 13">
    <name type="scientific">Reichenbachiella faecimaris</name>
    <dbReference type="NCBI Taxonomy" id="692418"/>
    <lineage>
        <taxon>Bacteria</taxon>
        <taxon>Pseudomonadati</taxon>
        <taxon>Bacteroidota</taxon>
        <taxon>Cytophagia</taxon>
        <taxon>Cytophagales</taxon>
        <taxon>Reichenbachiellaceae</taxon>
        <taxon>Reichenbachiella</taxon>
    </lineage>
</organism>
<gene>
    <name evidence="7" type="primary">pdxH</name>
    <name evidence="12" type="ORF">SAMN04488029_3979</name>
</gene>
<evidence type="ECO:0000256" key="5">
    <source>
        <dbReference type="ARBA" id="ARBA00023002"/>
    </source>
</evidence>
<feature type="binding site" evidence="7 8">
    <location>
        <begin position="194"/>
        <end position="196"/>
    </location>
    <ligand>
        <name>substrate</name>
    </ligand>
</feature>
<feature type="binding site" evidence="7 8">
    <location>
        <position position="125"/>
    </location>
    <ligand>
        <name>substrate</name>
    </ligand>
</feature>
<feature type="binding site" evidence="7 9">
    <location>
        <begin position="63"/>
        <end position="68"/>
    </location>
    <ligand>
        <name>FMN</name>
        <dbReference type="ChEBI" id="CHEBI:58210"/>
    </ligand>
</feature>
<dbReference type="GO" id="GO:0010181">
    <property type="term" value="F:FMN binding"/>
    <property type="evidence" value="ECO:0007669"/>
    <property type="project" value="UniProtKB-UniRule"/>
</dbReference>
<feature type="binding site" evidence="7 8">
    <location>
        <position position="129"/>
    </location>
    <ligand>
        <name>substrate</name>
    </ligand>
</feature>
<comment type="pathway">
    <text evidence="7">Cofactor metabolism; pyridoxal 5'-phosphate salvage; pyridoxal 5'-phosphate from pyridoxine 5'-phosphate: step 1/1.</text>
</comment>
<dbReference type="GO" id="GO:0004733">
    <property type="term" value="F:pyridoxamine phosphate oxidase activity"/>
    <property type="evidence" value="ECO:0007669"/>
    <property type="project" value="UniProtKB-UniRule"/>
</dbReference>
<protein>
    <recommendedName>
        <fullName evidence="7">Pyridoxine/pyridoxamine 5'-phosphate oxidase</fullName>
        <ecNumber evidence="7">1.4.3.5</ecNumber>
    </recommendedName>
    <alternativeName>
        <fullName evidence="7">PNP/PMP oxidase</fullName>
        <shortName evidence="7">PNPOx</shortName>
    </alternativeName>
    <alternativeName>
        <fullName evidence="7">Pyridoxal 5'-phosphate synthase</fullName>
    </alternativeName>
</protein>
<accession>A0A1W2GQP8</accession>
<comment type="similarity">
    <text evidence="1 7">Belongs to the pyridoxamine 5'-phosphate oxidase family.</text>
</comment>
<feature type="binding site" evidence="7 9">
    <location>
        <begin position="142"/>
        <end position="143"/>
    </location>
    <ligand>
        <name>FMN</name>
        <dbReference type="ChEBI" id="CHEBI:58210"/>
    </ligand>
</feature>
<reference evidence="12 13" key="1">
    <citation type="submission" date="2017-04" db="EMBL/GenBank/DDBJ databases">
        <authorList>
            <person name="Afonso C.L."/>
            <person name="Miller P.J."/>
            <person name="Scott M.A."/>
            <person name="Spackman E."/>
            <person name="Goraichik I."/>
            <person name="Dimitrov K.M."/>
            <person name="Suarez D.L."/>
            <person name="Swayne D.E."/>
        </authorList>
    </citation>
    <scope>NUCLEOTIDE SEQUENCE [LARGE SCALE GENOMIC DNA]</scope>
    <source>
        <strain evidence="12 13">DSM 26133</strain>
    </source>
</reference>
<dbReference type="GO" id="GO:0008615">
    <property type="term" value="P:pyridoxine biosynthetic process"/>
    <property type="evidence" value="ECO:0007669"/>
    <property type="project" value="UniProtKB-UniRule"/>
</dbReference>
<dbReference type="UniPathway" id="UPA01068">
    <property type="reaction ID" value="UER00304"/>
</dbReference>
<feature type="domain" description="Pyridoxamine 5'-phosphate oxidase N-terminal" evidence="10">
    <location>
        <begin position="44"/>
        <end position="161"/>
    </location>
</feature>
<dbReference type="PROSITE" id="PS01064">
    <property type="entry name" value="PYRIDOX_OXIDASE"/>
    <property type="match status" value="1"/>
</dbReference>
<feature type="binding site" evidence="7 9">
    <location>
        <position position="107"/>
    </location>
    <ligand>
        <name>FMN</name>
        <dbReference type="ChEBI" id="CHEBI:58210"/>
    </ligand>
</feature>
<dbReference type="InterPro" id="IPR011576">
    <property type="entry name" value="Pyridox_Oxase_N"/>
</dbReference>
<keyword evidence="13" id="KW-1185">Reference proteome</keyword>
<feature type="binding site" evidence="7 9">
    <location>
        <position position="198"/>
    </location>
    <ligand>
        <name>FMN</name>
        <dbReference type="ChEBI" id="CHEBI:58210"/>
    </ligand>
</feature>
<dbReference type="PANTHER" id="PTHR10851">
    <property type="entry name" value="PYRIDOXINE-5-PHOSPHATE OXIDASE"/>
    <property type="match status" value="1"/>
</dbReference>
<keyword evidence="5 7" id="KW-0560">Oxidoreductase</keyword>
<feature type="binding site" evidence="8">
    <location>
        <begin position="10"/>
        <end position="13"/>
    </location>
    <ligand>
        <name>substrate</name>
    </ligand>
</feature>
<dbReference type="Pfam" id="PF10590">
    <property type="entry name" value="PNP_phzG_C"/>
    <property type="match status" value="1"/>
</dbReference>
<name>A0A1W2GQP8_REIFA</name>
<dbReference type="STRING" id="692418.SAMN04488029_3979"/>
<comment type="cofactor">
    <cofactor evidence="7 9">
        <name>FMN</name>
        <dbReference type="ChEBI" id="CHEBI:58210"/>
    </cofactor>
    <text evidence="7 9">Binds 1 FMN per subunit.</text>
</comment>
<dbReference type="Proteomes" id="UP000192472">
    <property type="component" value="Unassembled WGS sequence"/>
</dbReference>
<dbReference type="SUPFAM" id="SSF50475">
    <property type="entry name" value="FMN-binding split barrel"/>
    <property type="match status" value="1"/>
</dbReference>